<dbReference type="InterPro" id="IPR001342">
    <property type="entry name" value="HDH_cat"/>
</dbReference>
<evidence type="ECO:0000313" key="19">
    <source>
        <dbReference type="Proteomes" id="UP000198734"/>
    </source>
</evidence>
<keyword evidence="6 14" id="KW-0028">Amino-acid biosynthesis</keyword>
<dbReference type="InterPro" id="IPR022697">
    <property type="entry name" value="HDH_short"/>
</dbReference>
<reference evidence="19" key="1">
    <citation type="submission" date="2016-10" db="EMBL/GenBank/DDBJ databases">
        <authorList>
            <person name="Varghese N."/>
            <person name="Submissions S."/>
        </authorList>
    </citation>
    <scope>NUCLEOTIDE SEQUENCE [LARGE SCALE GENOMIC DNA]</scope>
    <source>
        <strain evidence="19">DSM 11706</strain>
    </source>
</reference>
<feature type="binding site" evidence="13">
    <location>
        <begin position="10"/>
        <end position="15"/>
    </location>
    <ligand>
        <name>NADP(+)</name>
        <dbReference type="ChEBI" id="CHEBI:58349"/>
    </ligand>
</feature>
<name>A0A1I5Y5R9_9BACI</name>
<dbReference type="EC" id="1.1.1.3" evidence="4 14"/>
<dbReference type="GO" id="GO:0050661">
    <property type="term" value="F:NADP binding"/>
    <property type="evidence" value="ECO:0007669"/>
    <property type="project" value="InterPro"/>
</dbReference>
<dbReference type="PROSITE" id="PS01042">
    <property type="entry name" value="HOMOSER_DHGENASE"/>
    <property type="match status" value="1"/>
</dbReference>
<dbReference type="GO" id="GO:0009088">
    <property type="term" value="P:threonine biosynthetic process"/>
    <property type="evidence" value="ECO:0007669"/>
    <property type="project" value="UniProtKB-UniPathway"/>
</dbReference>
<dbReference type="Gene3D" id="3.40.50.720">
    <property type="entry name" value="NAD(P)-binding Rossmann-like Domain"/>
    <property type="match status" value="1"/>
</dbReference>
<dbReference type="PANTHER" id="PTHR43331">
    <property type="entry name" value="HOMOSERINE DEHYDROGENASE"/>
    <property type="match status" value="1"/>
</dbReference>
<keyword evidence="10 14" id="KW-0486">Methionine biosynthesis</keyword>
<evidence type="ECO:0000256" key="6">
    <source>
        <dbReference type="ARBA" id="ARBA00022605"/>
    </source>
</evidence>
<dbReference type="FunFam" id="3.30.360.10:FF:000005">
    <property type="entry name" value="Homoserine dehydrogenase"/>
    <property type="match status" value="1"/>
</dbReference>
<dbReference type="InterPro" id="IPR036291">
    <property type="entry name" value="NAD(P)-bd_dom_sf"/>
</dbReference>
<proteinExistence type="inferred from homology"/>
<evidence type="ECO:0000313" key="18">
    <source>
        <dbReference type="EMBL" id="SFQ39582.1"/>
    </source>
</evidence>
<evidence type="ECO:0000256" key="1">
    <source>
        <dbReference type="ARBA" id="ARBA00005056"/>
    </source>
</evidence>
<evidence type="ECO:0000256" key="14">
    <source>
        <dbReference type="RuleBase" id="RU000579"/>
    </source>
</evidence>
<evidence type="ECO:0000256" key="3">
    <source>
        <dbReference type="ARBA" id="ARBA00006753"/>
    </source>
</evidence>
<dbReference type="RefSeq" id="WP_093536548.1">
    <property type="nucleotide sequence ID" value="NZ_CP183885.1"/>
</dbReference>
<keyword evidence="9" id="KW-0915">Sodium</keyword>
<evidence type="ECO:0000256" key="8">
    <source>
        <dbReference type="ARBA" id="ARBA00023002"/>
    </source>
</evidence>
<evidence type="ECO:0000259" key="16">
    <source>
        <dbReference type="Pfam" id="PF00742"/>
    </source>
</evidence>
<dbReference type="STRING" id="126156.SAMN05421670_1928"/>
<evidence type="ECO:0000256" key="2">
    <source>
        <dbReference type="ARBA" id="ARBA00005062"/>
    </source>
</evidence>
<dbReference type="GO" id="GO:0004412">
    <property type="term" value="F:homoserine dehydrogenase activity"/>
    <property type="evidence" value="ECO:0007669"/>
    <property type="project" value="UniProtKB-EC"/>
</dbReference>
<dbReference type="NCBIfam" id="NF004976">
    <property type="entry name" value="PRK06349.1"/>
    <property type="match status" value="1"/>
</dbReference>
<feature type="domain" description="Homoserine dehydrogenase catalytic" evidence="16">
    <location>
        <begin position="136"/>
        <end position="313"/>
    </location>
</feature>
<dbReference type="Proteomes" id="UP000198734">
    <property type="component" value="Unassembled WGS sequence"/>
</dbReference>
<dbReference type="PANTHER" id="PTHR43331:SF1">
    <property type="entry name" value="HOMOSERINE DEHYDROGENASE"/>
    <property type="match status" value="1"/>
</dbReference>
<comment type="catalytic activity">
    <reaction evidence="11">
        <text>L-homoserine + NADP(+) = L-aspartate 4-semialdehyde + NADPH + H(+)</text>
        <dbReference type="Rhea" id="RHEA:15761"/>
        <dbReference type="ChEBI" id="CHEBI:15378"/>
        <dbReference type="ChEBI" id="CHEBI:57476"/>
        <dbReference type="ChEBI" id="CHEBI:57783"/>
        <dbReference type="ChEBI" id="CHEBI:58349"/>
        <dbReference type="ChEBI" id="CHEBI:537519"/>
        <dbReference type="EC" id="1.1.1.3"/>
    </reaction>
    <physiologicalReaction direction="right-to-left" evidence="11">
        <dbReference type="Rhea" id="RHEA:15763"/>
    </physiologicalReaction>
</comment>
<evidence type="ECO:0000256" key="10">
    <source>
        <dbReference type="ARBA" id="ARBA00023167"/>
    </source>
</evidence>
<keyword evidence="7 14" id="KW-0791">Threonine biosynthesis</keyword>
<evidence type="ECO:0000256" key="4">
    <source>
        <dbReference type="ARBA" id="ARBA00013213"/>
    </source>
</evidence>
<gene>
    <name evidence="18" type="ORF">SAMN05421670_1928</name>
</gene>
<dbReference type="Pfam" id="PF00742">
    <property type="entry name" value="Homoserine_dh"/>
    <property type="match status" value="1"/>
</dbReference>
<accession>A0A1I5Y5R9</accession>
<dbReference type="Gene3D" id="3.30.360.10">
    <property type="entry name" value="Dihydrodipicolinate Reductase, domain 2"/>
    <property type="match status" value="1"/>
</dbReference>
<evidence type="ECO:0000256" key="9">
    <source>
        <dbReference type="ARBA" id="ARBA00023053"/>
    </source>
</evidence>
<dbReference type="SUPFAM" id="SSF51735">
    <property type="entry name" value="NAD(P)-binding Rossmann-fold domains"/>
    <property type="match status" value="1"/>
</dbReference>
<comment type="pathway">
    <text evidence="1 14">Amino-acid biosynthesis; L-threonine biosynthesis; L-threonine from L-aspartate: step 3/5.</text>
</comment>
<dbReference type="OrthoDB" id="9808167at2"/>
<feature type="domain" description="Aspartate/homoserine dehydrogenase NAD-binding" evidence="17">
    <location>
        <begin position="10"/>
        <end position="127"/>
    </location>
</feature>
<organism evidence="18 19">
    <name type="scientific">Psychrobacillus psychrotolerans</name>
    <dbReference type="NCBI Taxonomy" id="126156"/>
    <lineage>
        <taxon>Bacteria</taxon>
        <taxon>Bacillati</taxon>
        <taxon>Bacillota</taxon>
        <taxon>Bacilli</taxon>
        <taxon>Bacillales</taxon>
        <taxon>Bacillaceae</taxon>
        <taxon>Psychrobacillus</taxon>
    </lineage>
</organism>
<dbReference type="PIRSF" id="PIRSF036497">
    <property type="entry name" value="HDH_short"/>
    <property type="match status" value="1"/>
</dbReference>
<evidence type="ECO:0000256" key="5">
    <source>
        <dbReference type="ARBA" id="ARBA00013376"/>
    </source>
</evidence>
<sequence>MATIKAAILGFGTVGQGIYNIVNEKREDLKKSLGLELEISAILVNNVGKERMATPGVLVTDNFEDIINIPGLQVVFEAIVNEEPAYNYLCRAIDKGCHVITANKVMFSKYSIPLHERAKSRGVFIGYEATTAGGVPVIKTLKNLLQVNSVKRIQGILNGTSNYILTQMRQDECPFDDSLKEAQDLGYAEADPFNDVSGQDAFRKLMILSALAFKKQPNWNDVRVVGIDEISLEDVRKAKEQGLRYRHVAEIEQDENGELYASVGPQLVGPDHPLYSIEGVNNAVALDTNYIGTLTLVGPGAGMYPTASVMVEDYAEIIGKRAGFFITI</sequence>
<dbReference type="SUPFAM" id="SSF55347">
    <property type="entry name" value="Glyceraldehyde-3-phosphate dehydrogenase-like, C-terminal domain"/>
    <property type="match status" value="1"/>
</dbReference>
<dbReference type="GO" id="GO:0009086">
    <property type="term" value="P:methionine biosynthetic process"/>
    <property type="evidence" value="ECO:0007669"/>
    <property type="project" value="UniProtKB-KW"/>
</dbReference>
<feature type="binding site" evidence="13">
    <location>
        <position position="189"/>
    </location>
    <ligand>
        <name>L-homoserine</name>
        <dbReference type="ChEBI" id="CHEBI:57476"/>
    </ligand>
</feature>
<dbReference type="UniPathway" id="UPA00050">
    <property type="reaction ID" value="UER00063"/>
</dbReference>
<feature type="binding site" evidence="13">
    <location>
        <position position="104"/>
    </location>
    <ligand>
        <name>NADPH</name>
        <dbReference type="ChEBI" id="CHEBI:57783"/>
    </ligand>
</feature>
<evidence type="ECO:0000256" key="7">
    <source>
        <dbReference type="ARBA" id="ARBA00022697"/>
    </source>
</evidence>
<keyword evidence="19" id="KW-1185">Reference proteome</keyword>
<dbReference type="InterPro" id="IPR019811">
    <property type="entry name" value="HDH_CS"/>
</dbReference>
<dbReference type="InterPro" id="IPR005106">
    <property type="entry name" value="Asp/hSer_DH_NAD-bd"/>
</dbReference>
<dbReference type="Pfam" id="PF03447">
    <property type="entry name" value="NAD_binding_3"/>
    <property type="match status" value="1"/>
</dbReference>
<dbReference type="UniPathway" id="UPA00051">
    <property type="reaction ID" value="UER00465"/>
</dbReference>
<evidence type="ECO:0000259" key="17">
    <source>
        <dbReference type="Pfam" id="PF03447"/>
    </source>
</evidence>
<evidence type="ECO:0000256" key="11">
    <source>
        <dbReference type="ARBA" id="ARBA00048841"/>
    </source>
</evidence>
<dbReference type="AlphaFoldDB" id="A0A1I5Y5R9"/>
<comment type="similarity">
    <text evidence="3 15">Belongs to the homoserine dehydrogenase family.</text>
</comment>
<keyword evidence="8 14" id="KW-0560">Oxidoreductase</keyword>
<dbReference type="EMBL" id="FOXU01000002">
    <property type="protein sequence ID" value="SFQ39582.1"/>
    <property type="molecule type" value="Genomic_DNA"/>
</dbReference>
<feature type="active site" description="Proton donor" evidence="12">
    <location>
        <position position="204"/>
    </location>
</feature>
<evidence type="ECO:0000256" key="13">
    <source>
        <dbReference type="PIRSR" id="PIRSR036497-2"/>
    </source>
</evidence>
<keyword evidence="13 14" id="KW-0521">NADP</keyword>
<comment type="pathway">
    <text evidence="2 14">Amino-acid biosynthesis; L-methionine biosynthesis via de novo pathway; L-homoserine from L-aspartate: step 3/3.</text>
</comment>
<protein>
    <recommendedName>
        <fullName evidence="5 14">Homoserine dehydrogenase</fullName>
        <ecNumber evidence="4 14">1.1.1.3</ecNumber>
    </recommendedName>
</protein>
<evidence type="ECO:0000256" key="15">
    <source>
        <dbReference type="RuleBase" id="RU004171"/>
    </source>
</evidence>
<evidence type="ECO:0000256" key="12">
    <source>
        <dbReference type="PIRSR" id="PIRSR036497-1"/>
    </source>
</evidence>